<keyword evidence="15" id="KW-1185">Reference proteome</keyword>
<dbReference type="Pfam" id="PF00465">
    <property type="entry name" value="Fe-ADH"/>
    <property type="match status" value="1"/>
</dbReference>
<dbReference type="SUPFAM" id="SSF53720">
    <property type="entry name" value="ALDH-like"/>
    <property type="match status" value="1"/>
</dbReference>
<dbReference type="InterPro" id="IPR015590">
    <property type="entry name" value="Aldehyde_DH_dom"/>
</dbReference>
<dbReference type="AlphaFoldDB" id="A0A0U1QRT4"/>
<dbReference type="GO" id="GO:0046872">
    <property type="term" value="F:metal ion binding"/>
    <property type="evidence" value="ECO:0007669"/>
    <property type="project" value="InterPro"/>
</dbReference>
<feature type="domain" description="Alcohol dehydrogenase iron-type/glycerol dehydrogenase GldA" evidence="12">
    <location>
        <begin position="482"/>
        <end position="659"/>
    </location>
</feature>
<accession>A0A0U1QRT4</accession>
<sequence length="886" mass="96578">MLKAVNTKDNQKNKDQKTATAQPQNEVELESIKTYIDGLVQKSKTALNTLADFDQESVDKVCEAMAIAALDNHMKLAKMAVEETGRGVVEDKAVKNIYASEYIWSKIRHDKTVGVIEEDDQEQIVKIAEPVGVIAGVTPVTNPTSTVVFKALIALKTRNTIIFGFHPQAQKACVETAKIIAKAAVEAGAPENAIQWIDKPSIQATGALMNHPDVATVLATGGPGMVKAAYSTGKPALGVGPGNGPAYIEKTADIKQAVNDITLSKTFDNGMICASENSVIVDEAIYEAVKAEFKRLGSVVLDKKNNDALGEAMMDPKRGSVRGPIAGKSAYQIAKLAGIEVPKETKVLIAEIDGVGPDEPLSREKLSPVLSMYRAKDHDHAFKIAKALLDFGGAGHTAAVHTKDQELIKQYSLKMNACRIIVNSPSALGGLGNMYNNMVPSLTLGTGSYGQNSISHNVSDFDLLNIKVVAKRRNNMQWVKLPPKIYFERNSLRYLKEMTGMKRVFLVCDPGMVKFGYADRVVAMLNTRSDKPAIEIFSQVEPDPTTDTVDRGVAAMKQFQPDTIIALGGGSAMDAAKGMWLFYERPDASFIGAKQKFHDIRKRTYKVPELKKVKYIGIPTTSGTGSEVTPYAVITDSKTHVKYPITDYAMQPDIAIVDPQFVETLPKRTVAWTGLDVLTHAVESYVSVYASDYTRGWSLQAIKLVFDNLRASFAGDQTARENMHNASTIAGMAFANAFLGINHSLAHKLGGEFGLPHGLAIAIAFAPVVRYNAKIPKKLAIWPKYSRFTADEDYAAIARFLGFEGNTTEELKESFVKAFIKLAHDCDVNLSLKANGVDKKHFDESVDKLAELAYEDQCTGTNPKEPLISELKQILEDAYEGVGTEI</sequence>
<evidence type="ECO:0000256" key="3">
    <source>
        <dbReference type="ARBA" id="ARBA00023002"/>
    </source>
</evidence>
<dbReference type="PROSITE" id="PS00913">
    <property type="entry name" value="ADH_IRON_1"/>
    <property type="match status" value="1"/>
</dbReference>
<evidence type="ECO:0000256" key="4">
    <source>
        <dbReference type="ARBA" id="ARBA00023004"/>
    </source>
</evidence>
<protein>
    <recommendedName>
        <fullName evidence="9">Aldehyde-alcohol dehydrogenase</fullName>
    </recommendedName>
</protein>
<dbReference type="Gene3D" id="3.40.605.10">
    <property type="entry name" value="Aldehyde Dehydrogenase, Chain A, domain 1"/>
    <property type="match status" value="1"/>
</dbReference>
<evidence type="ECO:0000256" key="7">
    <source>
        <dbReference type="ARBA" id="ARBA00035641"/>
    </source>
</evidence>
<dbReference type="PIRSF" id="PIRSF000111">
    <property type="entry name" value="ALDH_ADH"/>
    <property type="match status" value="1"/>
</dbReference>
<evidence type="ECO:0000256" key="8">
    <source>
        <dbReference type="ARBA" id="ARBA00035645"/>
    </source>
</evidence>
<comment type="caution">
    <text evidence="14">The sequence shown here is derived from an EMBL/GenBank/DDBJ whole genome shotgun (WGS) entry which is preliminary data.</text>
</comment>
<organism evidence="14 15">
    <name type="scientific">Sporolactobacillus inulinus CASD</name>
    <dbReference type="NCBI Taxonomy" id="1069536"/>
    <lineage>
        <taxon>Bacteria</taxon>
        <taxon>Bacillati</taxon>
        <taxon>Bacillota</taxon>
        <taxon>Bacilli</taxon>
        <taxon>Bacillales</taxon>
        <taxon>Sporolactobacillaceae</taxon>
        <taxon>Sporolactobacillus</taxon>
    </lineage>
</organism>
<gene>
    <name evidence="14" type="ORF">SINU_02465</name>
</gene>
<dbReference type="Pfam" id="PF25137">
    <property type="entry name" value="ADH_Fe_C"/>
    <property type="match status" value="1"/>
</dbReference>
<evidence type="ECO:0000313" key="14">
    <source>
        <dbReference type="EMBL" id="KLI03509.1"/>
    </source>
</evidence>
<evidence type="ECO:0000256" key="1">
    <source>
        <dbReference type="ARBA" id="ARBA00001954"/>
    </source>
</evidence>
<dbReference type="PANTHER" id="PTHR11496:SF83">
    <property type="entry name" value="HYDROXYACID-OXOACID TRANSHYDROGENASE, MITOCHONDRIAL"/>
    <property type="match status" value="1"/>
</dbReference>
<comment type="similarity">
    <text evidence="7 9">In the N-terminal section; belongs to the aldehyde dehydrogenase family.</text>
</comment>
<evidence type="ECO:0000256" key="6">
    <source>
        <dbReference type="ARBA" id="ARBA00023268"/>
    </source>
</evidence>
<dbReference type="Proteomes" id="UP000035553">
    <property type="component" value="Unassembled WGS sequence"/>
</dbReference>
<comment type="cofactor">
    <cofactor evidence="1">
        <name>Fe(2+)</name>
        <dbReference type="ChEBI" id="CHEBI:29033"/>
    </cofactor>
</comment>
<dbReference type="InterPro" id="IPR056798">
    <property type="entry name" value="ADH_Fe_C"/>
</dbReference>
<dbReference type="InterPro" id="IPR016162">
    <property type="entry name" value="Ald_DH_N"/>
</dbReference>
<evidence type="ECO:0000256" key="2">
    <source>
        <dbReference type="ARBA" id="ARBA00007358"/>
    </source>
</evidence>
<dbReference type="Gene3D" id="3.40.309.10">
    <property type="entry name" value="Aldehyde Dehydrogenase, Chain A, domain 2"/>
    <property type="match status" value="1"/>
</dbReference>
<dbReference type="GO" id="GO:0006066">
    <property type="term" value="P:alcohol metabolic process"/>
    <property type="evidence" value="ECO:0007669"/>
    <property type="project" value="InterPro"/>
</dbReference>
<dbReference type="Gene3D" id="1.20.1090.10">
    <property type="entry name" value="Dehydroquinate synthase-like - alpha domain"/>
    <property type="match status" value="1"/>
</dbReference>
<dbReference type="NCBIfam" id="NF010378">
    <property type="entry name" value="PRK13805.1"/>
    <property type="match status" value="1"/>
</dbReference>
<dbReference type="Pfam" id="PF00171">
    <property type="entry name" value="Aldedh"/>
    <property type="match status" value="1"/>
</dbReference>
<evidence type="ECO:0000259" key="11">
    <source>
        <dbReference type="Pfam" id="PF00171"/>
    </source>
</evidence>
<keyword evidence="4" id="KW-0408">Iron</keyword>
<dbReference type="InterPro" id="IPR012079">
    <property type="entry name" value="Bifunc_Ald-ADH"/>
</dbReference>
<evidence type="ECO:0000313" key="15">
    <source>
        <dbReference type="Proteomes" id="UP000035553"/>
    </source>
</evidence>
<dbReference type="FunFam" id="1.20.1090.10:FF:000001">
    <property type="entry name" value="Aldehyde-alcohol dehydrogenase"/>
    <property type="match status" value="1"/>
</dbReference>
<dbReference type="CDD" id="cd07122">
    <property type="entry name" value="ALDH_F20_ACDH"/>
    <property type="match status" value="1"/>
</dbReference>
<evidence type="ECO:0000259" key="13">
    <source>
        <dbReference type="Pfam" id="PF25137"/>
    </source>
</evidence>
<feature type="region of interest" description="Disordered" evidence="10">
    <location>
        <begin position="1"/>
        <end position="24"/>
    </location>
</feature>
<keyword evidence="3 9" id="KW-0560">Oxidoreductase</keyword>
<evidence type="ECO:0000256" key="5">
    <source>
        <dbReference type="ARBA" id="ARBA00023027"/>
    </source>
</evidence>
<evidence type="ECO:0000256" key="10">
    <source>
        <dbReference type="SAM" id="MobiDB-lite"/>
    </source>
</evidence>
<comment type="similarity">
    <text evidence="2">Belongs to the iron-containing alcohol dehydrogenase family.</text>
</comment>
<dbReference type="InterPro" id="IPR016163">
    <property type="entry name" value="Ald_DH_C"/>
</dbReference>
<comment type="similarity">
    <text evidence="8 9">In the C-terminal section; belongs to the iron-containing alcohol dehydrogenase family.</text>
</comment>
<dbReference type="GO" id="GO:0015976">
    <property type="term" value="P:carbon utilization"/>
    <property type="evidence" value="ECO:0007669"/>
    <property type="project" value="InterPro"/>
</dbReference>
<dbReference type="GO" id="GO:0008774">
    <property type="term" value="F:acetaldehyde dehydrogenase (acetylating) activity"/>
    <property type="evidence" value="ECO:0007669"/>
    <property type="project" value="UniProtKB-UniRule"/>
</dbReference>
<dbReference type="RefSeq" id="WP_010025766.1">
    <property type="nucleotide sequence ID" value="NZ_AFVQ02000031.1"/>
</dbReference>
<reference evidence="14 15" key="1">
    <citation type="journal article" date="2011" name="J. Bacteriol.">
        <title>Draft genome sequence of Sporolactobacillus inulinus strain CASD, an efficient D-lactic acid-producing bacterium with high-concentration lactate tolerance capability.</title>
        <authorList>
            <person name="Yu B."/>
            <person name="Su F."/>
            <person name="Wang L."/>
            <person name="Xu K."/>
            <person name="Zhao B."/>
            <person name="Xu P."/>
        </authorList>
    </citation>
    <scope>NUCLEOTIDE SEQUENCE [LARGE SCALE GENOMIC DNA]</scope>
    <source>
        <strain evidence="14 15">CASD</strain>
    </source>
</reference>
<dbReference type="OrthoDB" id="9815791at2"/>
<feature type="domain" description="Aldehyde dehydrogenase" evidence="11">
    <location>
        <begin position="33"/>
        <end position="426"/>
    </location>
</feature>
<keyword evidence="6" id="KW-0511">Multifunctional enzyme</keyword>
<dbReference type="InterPro" id="IPR001670">
    <property type="entry name" value="ADH_Fe/GldA"/>
</dbReference>
<dbReference type="EMBL" id="AFVQ02000031">
    <property type="protein sequence ID" value="KLI03509.1"/>
    <property type="molecule type" value="Genomic_DNA"/>
</dbReference>
<evidence type="ECO:0000256" key="9">
    <source>
        <dbReference type="PIRNR" id="PIRNR000111"/>
    </source>
</evidence>
<dbReference type="PANTHER" id="PTHR11496">
    <property type="entry name" value="ALCOHOL DEHYDROGENASE"/>
    <property type="match status" value="1"/>
</dbReference>
<dbReference type="STRING" id="1069536.SINU_02465"/>
<dbReference type="CDD" id="cd08178">
    <property type="entry name" value="AAD_C"/>
    <property type="match status" value="1"/>
</dbReference>
<dbReference type="GO" id="GO:0004022">
    <property type="term" value="F:alcohol dehydrogenase (NAD+) activity"/>
    <property type="evidence" value="ECO:0007669"/>
    <property type="project" value="UniProtKB-UniRule"/>
</dbReference>
<evidence type="ECO:0000259" key="12">
    <source>
        <dbReference type="Pfam" id="PF00465"/>
    </source>
</evidence>
<proteinExistence type="inferred from homology"/>
<dbReference type="InterPro" id="IPR016161">
    <property type="entry name" value="Ald_DH/histidinol_DH"/>
</dbReference>
<feature type="domain" description="Fe-containing alcohol dehydrogenase-like C-terminal" evidence="13">
    <location>
        <begin position="671"/>
        <end position="879"/>
    </location>
</feature>
<dbReference type="SUPFAM" id="SSF56796">
    <property type="entry name" value="Dehydroquinate synthase-like"/>
    <property type="match status" value="1"/>
</dbReference>
<keyword evidence="5" id="KW-0520">NAD</keyword>
<dbReference type="InterPro" id="IPR039697">
    <property type="entry name" value="Alcohol_dehydrogenase_Fe"/>
</dbReference>
<name>A0A0U1QRT4_9BACL</name>
<dbReference type="InterPro" id="IPR018211">
    <property type="entry name" value="ADH_Fe_CS"/>
</dbReference>
<dbReference type="FunFam" id="3.40.50.1970:FF:000003">
    <property type="entry name" value="Alcohol dehydrogenase, iron-containing"/>
    <property type="match status" value="1"/>
</dbReference>
<dbReference type="Gene3D" id="3.40.50.1970">
    <property type="match status" value="1"/>
</dbReference>
<dbReference type="InterPro" id="IPR034789">
    <property type="entry name" value="AAD_C"/>
</dbReference>